<protein>
    <submittedName>
        <fullName evidence="2">Uncharacterized protein</fullName>
    </submittedName>
</protein>
<evidence type="ECO:0000313" key="2">
    <source>
        <dbReference type="EMBL" id="OCF52735.1"/>
    </source>
</evidence>
<proteinExistence type="predicted"/>
<reference evidence="2" key="1">
    <citation type="submission" date="2013-07" db="EMBL/GenBank/DDBJ databases">
        <title>The Genome Sequence of Cryptococcus pinus CBS10737.</title>
        <authorList>
            <consortium name="The Broad Institute Genome Sequencing Platform"/>
            <person name="Cuomo C."/>
            <person name="Litvintseva A."/>
            <person name="Chen Y."/>
            <person name="Heitman J."/>
            <person name="Sun S."/>
            <person name="Springer D."/>
            <person name="Dromer F."/>
            <person name="Young S.K."/>
            <person name="Zeng Q."/>
            <person name="Gargeya S."/>
            <person name="Fitzgerald M."/>
            <person name="Abouelleil A."/>
            <person name="Alvarado L."/>
            <person name="Berlin A.M."/>
            <person name="Chapman S.B."/>
            <person name="Dewar J."/>
            <person name="Goldberg J."/>
            <person name="Griggs A."/>
            <person name="Gujja S."/>
            <person name="Hansen M."/>
            <person name="Howarth C."/>
            <person name="Imamovic A."/>
            <person name="Larimer J."/>
            <person name="McCowan C."/>
            <person name="Murphy C."/>
            <person name="Pearson M."/>
            <person name="Priest M."/>
            <person name="Roberts A."/>
            <person name="Saif S."/>
            <person name="Shea T."/>
            <person name="Sykes S."/>
            <person name="Wortman J."/>
            <person name="Nusbaum C."/>
            <person name="Birren B."/>
        </authorList>
    </citation>
    <scope>NUCLEOTIDE SEQUENCE [LARGE SCALE GENOMIC DNA]</scope>
    <source>
        <strain evidence="2">CBS 10737</strain>
    </source>
</reference>
<feature type="compositionally biased region" description="Basic and acidic residues" evidence="1">
    <location>
        <begin position="125"/>
        <end position="144"/>
    </location>
</feature>
<organism evidence="2">
    <name type="scientific">Kwoniella pini CBS 10737</name>
    <dbReference type="NCBI Taxonomy" id="1296096"/>
    <lineage>
        <taxon>Eukaryota</taxon>
        <taxon>Fungi</taxon>
        <taxon>Dikarya</taxon>
        <taxon>Basidiomycota</taxon>
        <taxon>Agaricomycotina</taxon>
        <taxon>Tremellomycetes</taxon>
        <taxon>Tremellales</taxon>
        <taxon>Cryptococcaceae</taxon>
        <taxon>Kwoniella</taxon>
    </lineage>
</organism>
<accession>A0A1B9IAT9</accession>
<dbReference type="RefSeq" id="XP_019013954.1">
    <property type="nucleotide sequence ID" value="XM_019151816.1"/>
</dbReference>
<feature type="compositionally biased region" description="Low complexity" evidence="1">
    <location>
        <begin position="1"/>
        <end position="19"/>
    </location>
</feature>
<reference evidence="3" key="2">
    <citation type="submission" date="2013-07" db="EMBL/GenBank/DDBJ databases">
        <authorList>
            <consortium name="The Broad Institute Genome Sequencing Platform"/>
            <person name="Cuomo C."/>
            <person name="Litvintseva A."/>
            <person name="Chen Y."/>
            <person name="Heitman J."/>
            <person name="Sun S."/>
            <person name="Springer D."/>
            <person name="Dromer F."/>
            <person name="Young S.K."/>
            <person name="Zeng Q."/>
            <person name="Gargeya S."/>
            <person name="Fitzgerald M."/>
            <person name="Abouelleil A."/>
            <person name="Alvarado L."/>
            <person name="Berlin A.M."/>
            <person name="Chapman S.B."/>
            <person name="Dewar J."/>
            <person name="Goldberg J."/>
            <person name="Griggs A."/>
            <person name="Gujja S."/>
            <person name="Hansen M."/>
            <person name="Howarth C."/>
            <person name="Imamovic A."/>
            <person name="Larimer J."/>
            <person name="McCowan C."/>
            <person name="Murphy C."/>
            <person name="Pearson M."/>
            <person name="Priest M."/>
            <person name="Roberts A."/>
            <person name="Saif S."/>
            <person name="Shea T."/>
            <person name="Sykes S."/>
            <person name="Wortman J."/>
            <person name="Nusbaum C."/>
            <person name="Birren B."/>
        </authorList>
    </citation>
    <scope>NUCLEOTIDE SEQUENCE</scope>
    <source>
        <strain evidence="3">CBS 10737</strain>
    </source>
</reference>
<reference evidence="2" key="3">
    <citation type="submission" date="2016-07" db="EMBL/GenBank/DDBJ databases">
        <title>Evolution of pathogenesis and genome organization in the Tremellales.</title>
        <authorList>
            <person name="Cuomo C."/>
            <person name="Litvintseva A."/>
            <person name="Heitman J."/>
            <person name="Chen Y."/>
            <person name="Sun S."/>
            <person name="Springer D."/>
            <person name="Dromer F."/>
            <person name="Young S."/>
            <person name="Zeng Q."/>
            <person name="Chapman S."/>
            <person name="Gujja S."/>
            <person name="Saif S."/>
            <person name="Birren B."/>
        </authorList>
    </citation>
    <scope>NUCLEOTIDE SEQUENCE</scope>
    <source>
        <strain evidence="2">CBS 10737</strain>
    </source>
</reference>
<reference evidence="3" key="4">
    <citation type="submission" date="2024-02" db="EMBL/GenBank/DDBJ databases">
        <title>Comparative genomics of Cryptococcus and Kwoniella reveals pathogenesis evolution and contrasting modes of karyotype evolution via chromosome fusion or intercentromeric recombination.</title>
        <authorList>
            <person name="Coelho M.A."/>
            <person name="David-Palma M."/>
            <person name="Shea T."/>
            <person name="Bowers K."/>
            <person name="McGinley-Smith S."/>
            <person name="Mohammad A.W."/>
            <person name="Gnirke A."/>
            <person name="Yurkov A.M."/>
            <person name="Nowrousian M."/>
            <person name="Sun S."/>
            <person name="Cuomo C.A."/>
            <person name="Heitman J."/>
        </authorList>
    </citation>
    <scope>NUCLEOTIDE SEQUENCE</scope>
    <source>
        <strain evidence="3">CBS 10737</strain>
    </source>
</reference>
<dbReference type="AlphaFoldDB" id="A0A1B9IAT9"/>
<evidence type="ECO:0000313" key="3">
    <source>
        <dbReference type="EMBL" id="WWC67384.1"/>
    </source>
</evidence>
<feature type="region of interest" description="Disordered" evidence="1">
    <location>
        <begin position="106"/>
        <end position="257"/>
    </location>
</feature>
<sequence length="257" mass="29106">MSEPASTGTTTSIGTLSTSPRGRCKKGLRPLWQTRRQLQHEYDRMGTISEITKSGYEETRAALRDLIKTNRKTTKLGRQRTELLKEIAKSENTPFPSTKRNFIQLRKADGVSRSGRPTKTSEITKLWDESNASKRKHWSSEKWSELQQTFRTEREKALSTNKTLREDIEILESMARTSHSMTNSDPRSKSGSSSPERDEQGERWLGRLRDLRLTKRARWGAKQSKASDSDTPSIGTASSRSSSDKETLPEGRSSLSV</sequence>
<feature type="compositionally biased region" description="Polar residues" evidence="1">
    <location>
        <begin position="224"/>
        <end position="241"/>
    </location>
</feature>
<keyword evidence="4" id="KW-1185">Reference proteome</keyword>
<feature type="compositionally biased region" description="Basic and acidic residues" evidence="1">
    <location>
        <begin position="151"/>
        <end position="168"/>
    </location>
</feature>
<dbReference type="KEGG" id="kpin:30168400"/>
<dbReference type="GeneID" id="30168400"/>
<dbReference type="EMBL" id="KI894007">
    <property type="protein sequence ID" value="OCF52735.1"/>
    <property type="molecule type" value="Genomic_DNA"/>
</dbReference>
<gene>
    <name evidence="2" type="ORF">I206_00031</name>
    <name evidence="3" type="ORF">I206_101292</name>
</gene>
<feature type="compositionally biased region" description="Basic and acidic residues" evidence="1">
    <location>
        <begin position="195"/>
        <end position="213"/>
    </location>
</feature>
<evidence type="ECO:0000256" key="1">
    <source>
        <dbReference type="SAM" id="MobiDB-lite"/>
    </source>
</evidence>
<dbReference type="EMBL" id="CP144519">
    <property type="protein sequence ID" value="WWC67384.1"/>
    <property type="molecule type" value="Genomic_DNA"/>
</dbReference>
<evidence type="ECO:0000313" key="4">
    <source>
        <dbReference type="Proteomes" id="UP000094020"/>
    </source>
</evidence>
<feature type="region of interest" description="Disordered" evidence="1">
    <location>
        <begin position="1"/>
        <end position="28"/>
    </location>
</feature>
<dbReference type="Proteomes" id="UP000094020">
    <property type="component" value="Chromosome 1"/>
</dbReference>
<name>A0A1B9IAT9_9TREE</name>